<dbReference type="GO" id="GO:0016874">
    <property type="term" value="F:ligase activity"/>
    <property type="evidence" value="ECO:0007669"/>
    <property type="project" value="UniProtKB-KW"/>
</dbReference>
<proteinExistence type="predicted"/>
<dbReference type="Pfam" id="PF02955">
    <property type="entry name" value="GSH-S_ATP"/>
    <property type="match status" value="1"/>
</dbReference>
<evidence type="ECO:0000313" key="2">
    <source>
        <dbReference type="EMBL" id="MFD2203052.1"/>
    </source>
</evidence>
<reference evidence="3" key="1">
    <citation type="journal article" date="2019" name="Int. J. Syst. Evol. Microbiol.">
        <title>The Global Catalogue of Microorganisms (GCM) 10K type strain sequencing project: providing services to taxonomists for standard genome sequencing and annotation.</title>
        <authorList>
            <consortium name="The Broad Institute Genomics Platform"/>
            <consortium name="The Broad Institute Genome Sequencing Center for Infectious Disease"/>
            <person name="Wu L."/>
            <person name="Ma J."/>
        </authorList>
    </citation>
    <scope>NUCLEOTIDE SEQUENCE [LARGE SCALE GENOMIC DNA]</scope>
    <source>
        <strain evidence="3">KCTC 19812</strain>
    </source>
</reference>
<accession>A0ABW5BAK4</accession>
<dbReference type="Proteomes" id="UP001597414">
    <property type="component" value="Unassembled WGS sequence"/>
</dbReference>
<gene>
    <name evidence="2" type="ORF">ACFSKV_15860</name>
</gene>
<dbReference type="PANTHER" id="PTHR39217">
    <property type="match status" value="1"/>
</dbReference>
<dbReference type="SUPFAM" id="SSF56059">
    <property type="entry name" value="Glutathione synthetase ATP-binding domain-like"/>
    <property type="match status" value="1"/>
</dbReference>
<dbReference type="PANTHER" id="PTHR39217:SF1">
    <property type="entry name" value="GLUTATHIONE SYNTHETASE"/>
    <property type="match status" value="1"/>
</dbReference>
<comment type="caution">
    <text evidence="2">The sequence shown here is derived from an EMBL/GenBank/DDBJ whole genome shotgun (WGS) entry which is preliminary data.</text>
</comment>
<evidence type="ECO:0000259" key="1">
    <source>
        <dbReference type="Pfam" id="PF02955"/>
    </source>
</evidence>
<name>A0ABW5BAK4_9BACT</name>
<dbReference type="RefSeq" id="WP_380804865.1">
    <property type="nucleotide sequence ID" value="NZ_JBHUIV010000020.1"/>
</dbReference>
<dbReference type="InterPro" id="IPR053191">
    <property type="entry name" value="DcsG_Biosynth_Enzyme"/>
</dbReference>
<protein>
    <submittedName>
        <fullName evidence="2">RimK family alpha-L-glutamate ligase</fullName>
    </submittedName>
</protein>
<dbReference type="EMBL" id="JBHUIV010000020">
    <property type="protein sequence ID" value="MFD2203052.1"/>
    <property type="molecule type" value="Genomic_DNA"/>
</dbReference>
<keyword evidence="2" id="KW-0436">Ligase</keyword>
<feature type="domain" description="Prokaryotic glutathione synthetase ATP-binding" evidence="1">
    <location>
        <begin position="118"/>
        <end position="232"/>
    </location>
</feature>
<keyword evidence="3" id="KW-1185">Reference proteome</keyword>
<dbReference type="InterPro" id="IPR004218">
    <property type="entry name" value="GSHS_ATP-bd"/>
</dbReference>
<evidence type="ECO:0000313" key="3">
    <source>
        <dbReference type="Proteomes" id="UP001597414"/>
    </source>
</evidence>
<sequence length="297" mass="35024">MKIGVITYEDKGAYPASIEVNEDIILENMLQDLGLDYQFEIWSDPAVDWSRYNLLLIKSPWDYFDRYAEFLTWCEHIKKLGIPSLNDMDTILWNSDKWYLREIQEKGFPIVPTRYLKKKEKTDIGSYFKDFDTHQIIIKPTVSGGAKNTLKLQKDTWQENEEIIAELLQKEDFMIQPFVEEVARTGEYSYIFFNGKFSHAVLKSPKKGEFRVQHFFGGAIHVVEPNADQLEYLQKMVDSFAGETLYARVDGVWTEGVFYLMELELIEPYLFLFTSEKAKENYKMAIEKRIQRYLELD</sequence>
<organism evidence="2 3">
    <name type="scientific">Shivajiella indica</name>
    <dbReference type="NCBI Taxonomy" id="872115"/>
    <lineage>
        <taxon>Bacteria</taxon>
        <taxon>Pseudomonadati</taxon>
        <taxon>Bacteroidota</taxon>
        <taxon>Cytophagia</taxon>
        <taxon>Cytophagales</taxon>
        <taxon>Cyclobacteriaceae</taxon>
        <taxon>Shivajiella</taxon>
    </lineage>
</organism>